<feature type="transmembrane region" description="Helical" evidence="2">
    <location>
        <begin position="57"/>
        <end position="76"/>
    </location>
</feature>
<dbReference type="Proteomes" id="UP001153404">
    <property type="component" value="Unassembled WGS sequence"/>
</dbReference>
<feature type="transmembrane region" description="Helical" evidence="2">
    <location>
        <begin position="7"/>
        <end position="28"/>
    </location>
</feature>
<keyword evidence="2" id="KW-0812">Transmembrane</keyword>
<keyword evidence="2" id="KW-1133">Transmembrane helix</keyword>
<evidence type="ECO:0000313" key="4">
    <source>
        <dbReference type="Proteomes" id="UP001153404"/>
    </source>
</evidence>
<dbReference type="AlphaFoldDB" id="A0A9X4QUZ0"/>
<evidence type="ECO:0000256" key="2">
    <source>
        <dbReference type="SAM" id="Phobius"/>
    </source>
</evidence>
<dbReference type="PANTHER" id="PTHR33219">
    <property type="entry name" value="YLMG HOMOLOG PROTEIN 2, CHLOROPLASTIC"/>
    <property type="match status" value="1"/>
</dbReference>
<protein>
    <submittedName>
        <fullName evidence="3">YggT family protein</fullName>
    </submittedName>
</protein>
<accession>A0A9X4QUZ0</accession>
<keyword evidence="4" id="KW-1185">Reference proteome</keyword>
<dbReference type="RefSeq" id="WP_277535399.1">
    <property type="nucleotide sequence ID" value="NZ_JAPDIA010000008.1"/>
</dbReference>
<gene>
    <name evidence="3" type="ORF">OMP40_24825</name>
</gene>
<reference evidence="3" key="1">
    <citation type="submission" date="2022-10" db="EMBL/GenBank/DDBJ databases">
        <title>Comparative genomic analysis of Cohnella hashimotonis sp. nov., isolated from the International Space Station.</title>
        <authorList>
            <person name="Simpson A."/>
            <person name="Venkateswaran K."/>
        </authorList>
    </citation>
    <scope>NUCLEOTIDE SEQUENCE</scope>
    <source>
        <strain evidence="3">DSM 28161</strain>
    </source>
</reference>
<evidence type="ECO:0000256" key="1">
    <source>
        <dbReference type="ARBA" id="ARBA00010894"/>
    </source>
</evidence>
<organism evidence="3 4">
    <name type="scientific">Cohnella rhizosphaerae</name>
    <dbReference type="NCBI Taxonomy" id="1457232"/>
    <lineage>
        <taxon>Bacteria</taxon>
        <taxon>Bacillati</taxon>
        <taxon>Bacillota</taxon>
        <taxon>Bacilli</taxon>
        <taxon>Bacillales</taxon>
        <taxon>Paenibacillaceae</taxon>
        <taxon>Cohnella</taxon>
    </lineage>
</organism>
<name>A0A9X4QUZ0_9BACL</name>
<sequence>MTALDQVISYLYSLQLIYSWLILIYVLMSWLPNVRQSYIGELLGKIVEPYLKPFRRIIPPIGGVLDISPIIAWYALRFLMRGLEEVIRFVAGLFGVS</sequence>
<comment type="similarity">
    <text evidence="1">Belongs to the YggT family.</text>
</comment>
<dbReference type="InterPro" id="IPR003425">
    <property type="entry name" value="CCB3/YggT"/>
</dbReference>
<dbReference type="EMBL" id="JAPDIA010000008">
    <property type="protein sequence ID" value="MDG0812215.1"/>
    <property type="molecule type" value="Genomic_DNA"/>
</dbReference>
<proteinExistence type="inferred from homology"/>
<keyword evidence="2" id="KW-0472">Membrane</keyword>
<evidence type="ECO:0000313" key="3">
    <source>
        <dbReference type="EMBL" id="MDG0812215.1"/>
    </source>
</evidence>
<comment type="caution">
    <text evidence="3">The sequence shown here is derived from an EMBL/GenBank/DDBJ whole genome shotgun (WGS) entry which is preliminary data.</text>
</comment>
<dbReference type="GO" id="GO:0016020">
    <property type="term" value="C:membrane"/>
    <property type="evidence" value="ECO:0007669"/>
    <property type="project" value="InterPro"/>
</dbReference>
<dbReference type="Pfam" id="PF02325">
    <property type="entry name" value="CCB3_YggT"/>
    <property type="match status" value="1"/>
</dbReference>
<dbReference type="PANTHER" id="PTHR33219:SF14">
    <property type="entry name" value="PROTEIN COFACTOR ASSEMBLY OF COMPLEX C SUBUNIT B CCB3, CHLOROPLASTIC-RELATED"/>
    <property type="match status" value="1"/>
</dbReference>